<dbReference type="EMBL" id="CP031376">
    <property type="protein sequence ID" value="AXK50798.1"/>
    <property type="molecule type" value="Genomic_DNA"/>
</dbReference>
<dbReference type="Proteomes" id="UP000254792">
    <property type="component" value="Chromosome"/>
</dbReference>
<organism evidence="1 2">
    <name type="scientific">Spiroplasma alleghenense</name>
    <dbReference type="NCBI Taxonomy" id="216931"/>
    <lineage>
        <taxon>Bacteria</taxon>
        <taxon>Bacillati</taxon>
        <taxon>Mycoplasmatota</taxon>
        <taxon>Mollicutes</taxon>
        <taxon>Entomoplasmatales</taxon>
        <taxon>Spiroplasmataceae</taxon>
        <taxon>Spiroplasma</taxon>
    </lineage>
</organism>
<reference evidence="1 2" key="1">
    <citation type="submission" date="2018-07" db="EMBL/GenBank/DDBJ databases">
        <title>Complete genome sequence of Spiroplasma alleghenense PLHS-1 (ATCC 51752).</title>
        <authorList>
            <person name="Chou L."/>
            <person name="Lee T.-Y."/>
            <person name="Tsai Y.-M."/>
            <person name="Kuo C.-H."/>
        </authorList>
    </citation>
    <scope>NUCLEOTIDE SEQUENCE [LARGE SCALE GENOMIC DNA]</scope>
    <source>
        <strain evidence="1 2">PLHS-1</strain>
    </source>
</reference>
<name>A0A345Z2G9_9MOLU</name>
<proteinExistence type="predicted"/>
<protein>
    <submittedName>
        <fullName evidence="1">Uncharacterized protein</fullName>
    </submittedName>
</protein>
<gene>
    <name evidence="1" type="ORF">SALLE_v1c01220</name>
</gene>
<dbReference type="AlphaFoldDB" id="A0A345Z2G9"/>
<evidence type="ECO:0000313" key="2">
    <source>
        <dbReference type="Proteomes" id="UP000254792"/>
    </source>
</evidence>
<keyword evidence="2" id="KW-1185">Reference proteome</keyword>
<sequence>MGSFYYSVIYLYLVYIKSTRGQTTKNPPPGFQLDCGLINIVPEIQFLSSSWMLNEIL</sequence>
<evidence type="ECO:0000313" key="1">
    <source>
        <dbReference type="EMBL" id="AXK50798.1"/>
    </source>
</evidence>
<accession>A0A345Z2G9</accession>
<dbReference type="KEGG" id="salx:SALLE_v1c01220"/>